<evidence type="ECO:0000313" key="11">
    <source>
        <dbReference type="EMBL" id="PIC36680.1"/>
    </source>
</evidence>
<evidence type="ECO:0000259" key="10">
    <source>
        <dbReference type="PROSITE" id="PS50118"/>
    </source>
</evidence>
<evidence type="ECO:0000256" key="4">
    <source>
        <dbReference type="ARBA" id="ARBA00023015"/>
    </source>
</evidence>
<comment type="subcellular location">
    <subcellularLocation>
        <location evidence="1">Nucleus</location>
    </subcellularLocation>
</comment>
<keyword evidence="5 9" id="KW-0238">DNA-binding</keyword>
<keyword evidence="3" id="KW-0879">Wnt signaling pathway</keyword>
<comment type="caution">
    <text evidence="11">The sequence shown here is derived from an EMBL/GenBank/DDBJ whole genome shotgun (WGS) entry which is preliminary data.</text>
</comment>
<proteinExistence type="inferred from homology"/>
<dbReference type="SMART" id="SM00398">
    <property type="entry name" value="HMG"/>
    <property type="match status" value="1"/>
</dbReference>
<dbReference type="SUPFAM" id="SSF47095">
    <property type="entry name" value="HMG-box"/>
    <property type="match status" value="1"/>
</dbReference>
<dbReference type="GO" id="GO:0000978">
    <property type="term" value="F:RNA polymerase II cis-regulatory region sequence-specific DNA binding"/>
    <property type="evidence" value="ECO:0007669"/>
    <property type="project" value="TreeGrafter"/>
</dbReference>
<feature type="domain" description="HMG box" evidence="10">
    <location>
        <begin position="161"/>
        <end position="231"/>
    </location>
</feature>
<dbReference type="PANTHER" id="PTHR10373:SF38">
    <property type="entry name" value="PROTEIN PANGOLIN, ISOFORM J"/>
    <property type="match status" value="1"/>
</dbReference>
<dbReference type="GO" id="GO:1990907">
    <property type="term" value="C:beta-catenin-TCF complex"/>
    <property type="evidence" value="ECO:0007669"/>
    <property type="project" value="TreeGrafter"/>
</dbReference>
<dbReference type="GO" id="GO:0060070">
    <property type="term" value="P:canonical Wnt signaling pathway"/>
    <property type="evidence" value="ECO:0007669"/>
    <property type="project" value="TreeGrafter"/>
</dbReference>
<feature type="DNA-binding region" description="HMG box" evidence="9">
    <location>
        <begin position="161"/>
        <end position="231"/>
    </location>
</feature>
<comment type="similarity">
    <text evidence="2">Belongs to the TCF/LEF family.</text>
</comment>
<name>A0A2G5UAV4_9PELO</name>
<evidence type="ECO:0000256" key="1">
    <source>
        <dbReference type="ARBA" id="ARBA00004123"/>
    </source>
</evidence>
<evidence type="ECO:0000256" key="8">
    <source>
        <dbReference type="ARBA" id="ARBA00023242"/>
    </source>
</evidence>
<dbReference type="Proteomes" id="UP000230233">
    <property type="component" value="Chromosome IV"/>
</dbReference>
<evidence type="ECO:0000256" key="5">
    <source>
        <dbReference type="ARBA" id="ARBA00023125"/>
    </source>
</evidence>
<keyword evidence="8 9" id="KW-0539">Nucleus</keyword>
<dbReference type="Pfam" id="PF00505">
    <property type="entry name" value="HMG_box"/>
    <property type="match status" value="1"/>
</dbReference>
<keyword evidence="6" id="KW-0010">Activator</keyword>
<gene>
    <name evidence="11" type="primary">Cnig_chr_IV.g15590</name>
    <name evidence="11" type="ORF">B9Z55_015590</name>
</gene>
<dbReference type="InterPro" id="IPR024940">
    <property type="entry name" value="TCF/LEF"/>
</dbReference>
<sequence length="296" mass="34597">MDLMTNFEEEDLEDLRVTLIIDLLLSGGSGPKFVHDFFAMQGTLLNITPIENAAYLESLNQNMETEEQEPVDNTADKELENSVDVQEEPNNNFSSLEKLEILVRRFDNTADKELEDLVATDKQKEQNNHSSSAEEDLPVIKISRKARRTLKKSSKIKENRIKKPLNAFMCFVNENRSKLWDSLKKERISFSGINKILGQKYQELSSEERKKYFDMAKKEHEEHKEKYPEWTARQNYTLHGRKRKRKLKDKEDIVKCRGQFGIENKNAWCRQCISKKKCIYQESIVKTCPLDPSVEI</sequence>
<organism evidence="11 12">
    <name type="scientific">Caenorhabditis nigoni</name>
    <dbReference type="NCBI Taxonomy" id="1611254"/>
    <lineage>
        <taxon>Eukaryota</taxon>
        <taxon>Metazoa</taxon>
        <taxon>Ecdysozoa</taxon>
        <taxon>Nematoda</taxon>
        <taxon>Chromadorea</taxon>
        <taxon>Rhabditida</taxon>
        <taxon>Rhabditina</taxon>
        <taxon>Rhabditomorpha</taxon>
        <taxon>Rhabditoidea</taxon>
        <taxon>Rhabditidae</taxon>
        <taxon>Peloderinae</taxon>
        <taxon>Caenorhabditis</taxon>
    </lineage>
</organism>
<dbReference type="Gene3D" id="1.10.30.10">
    <property type="entry name" value="High mobility group box domain"/>
    <property type="match status" value="1"/>
</dbReference>
<dbReference type="InterPro" id="IPR036910">
    <property type="entry name" value="HMG_box_dom_sf"/>
</dbReference>
<reference evidence="12" key="1">
    <citation type="submission" date="2017-10" db="EMBL/GenBank/DDBJ databases">
        <title>Rapid genome shrinkage in a self-fertile nematode reveals novel sperm competition proteins.</title>
        <authorList>
            <person name="Yin D."/>
            <person name="Schwarz E.M."/>
            <person name="Thomas C.G."/>
            <person name="Felde R.L."/>
            <person name="Korf I.F."/>
            <person name="Cutter A.D."/>
            <person name="Schartner C.M."/>
            <person name="Ralston E.J."/>
            <person name="Meyer B.J."/>
            <person name="Haag E.S."/>
        </authorList>
    </citation>
    <scope>NUCLEOTIDE SEQUENCE [LARGE SCALE GENOMIC DNA]</scope>
    <source>
        <strain evidence="12">JU1422</strain>
    </source>
</reference>
<dbReference type="InterPro" id="IPR009071">
    <property type="entry name" value="HMG_box_dom"/>
</dbReference>
<keyword evidence="4" id="KW-0805">Transcription regulation</keyword>
<evidence type="ECO:0000256" key="6">
    <source>
        <dbReference type="ARBA" id="ARBA00023159"/>
    </source>
</evidence>
<evidence type="ECO:0000313" key="12">
    <source>
        <dbReference type="Proteomes" id="UP000230233"/>
    </source>
</evidence>
<dbReference type="SMART" id="SM01366">
    <property type="entry name" value="c-clamp"/>
    <property type="match status" value="1"/>
</dbReference>
<protein>
    <recommendedName>
        <fullName evidence="10">HMG box domain-containing protein</fullName>
    </recommendedName>
</protein>
<evidence type="ECO:0000256" key="7">
    <source>
        <dbReference type="ARBA" id="ARBA00023163"/>
    </source>
</evidence>
<keyword evidence="12" id="KW-1185">Reference proteome</keyword>
<dbReference type="PANTHER" id="PTHR10373">
    <property type="entry name" value="TRANSCRIPTION FACTOR 7 FAMILY MEMBER"/>
    <property type="match status" value="1"/>
</dbReference>
<dbReference type="PROSITE" id="PS50118">
    <property type="entry name" value="HMG_BOX_2"/>
    <property type="match status" value="1"/>
</dbReference>
<dbReference type="AlphaFoldDB" id="A0A2G5UAV4"/>
<evidence type="ECO:0000256" key="2">
    <source>
        <dbReference type="ARBA" id="ARBA00006569"/>
    </source>
</evidence>
<dbReference type="OrthoDB" id="2307332at2759"/>
<evidence type="ECO:0000256" key="9">
    <source>
        <dbReference type="PROSITE-ProRule" id="PRU00267"/>
    </source>
</evidence>
<accession>A0A2G5UAV4</accession>
<evidence type="ECO:0000256" key="3">
    <source>
        <dbReference type="ARBA" id="ARBA00022687"/>
    </source>
</evidence>
<dbReference type="EMBL" id="PDUG01000004">
    <property type="protein sequence ID" value="PIC36680.1"/>
    <property type="molecule type" value="Genomic_DNA"/>
</dbReference>
<dbReference type="GO" id="GO:0000785">
    <property type="term" value="C:chromatin"/>
    <property type="evidence" value="ECO:0007669"/>
    <property type="project" value="TreeGrafter"/>
</dbReference>
<dbReference type="GO" id="GO:0000981">
    <property type="term" value="F:DNA-binding transcription factor activity, RNA polymerase II-specific"/>
    <property type="evidence" value="ECO:0007669"/>
    <property type="project" value="TreeGrafter"/>
</dbReference>
<keyword evidence="7" id="KW-0804">Transcription</keyword>